<accession>A0ABX9LC98</accession>
<feature type="non-terminal residue" evidence="1">
    <location>
        <position position="364"/>
    </location>
</feature>
<reference evidence="1 2" key="1">
    <citation type="submission" date="2018-08" db="EMBL/GenBank/DDBJ databases">
        <title>Microbispora. triticiradicis sp. nov., a novel actinomycete isolated from the root of wheat (Triticum aestivum L.)).</title>
        <authorList>
            <person name="Han C."/>
        </authorList>
    </citation>
    <scope>NUCLEOTIDE SEQUENCE [LARGE SCALE GENOMIC DNA]</scope>
    <source>
        <strain evidence="1 2">NEAU-HRDPA2-9</strain>
    </source>
</reference>
<keyword evidence="2" id="KW-1185">Reference proteome</keyword>
<dbReference type="Gene3D" id="3.40.50.2000">
    <property type="entry name" value="Glycogen Phosphorylase B"/>
    <property type="match status" value="2"/>
</dbReference>
<organism evidence="1 2">
    <name type="scientific">Microbispora triticiradicis</name>
    <dbReference type="NCBI Taxonomy" id="2200763"/>
    <lineage>
        <taxon>Bacteria</taxon>
        <taxon>Bacillati</taxon>
        <taxon>Actinomycetota</taxon>
        <taxon>Actinomycetes</taxon>
        <taxon>Streptosporangiales</taxon>
        <taxon>Streptosporangiaceae</taxon>
        <taxon>Microbispora</taxon>
    </lineage>
</organism>
<dbReference type="Proteomes" id="UP000262538">
    <property type="component" value="Unassembled WGS sequence"/>
</dbReference>
<proteinExistence type="predicted"/>
<name>A0ABX9LC98_9ACTN</name>
<evidence type="ECO:0000313" key="2">
    <source>
        <dbReference type="Proteomes" id="UP000262538"/>
    </source>
</evidence>
<comment type="caution">
    <text evidence="1">The sequence shown here is derived from an EMBL/GenBank/DDBJ whole genome shotgun (WGS) entry which is preliminary data.</text>
</comment>
<dbReference type="RefSeq" id="WP_117409367.1">
    <property type="nucleotide sequence ID" value="NZ_QFZU02000167.1"/>
</dbReference>
<protein>
    <submittedName>
        <fullName evidence="1">Glycosyltransferase</fullName>
    </submittedName>
</protein>
<dbReference type="EMBL" id="QFZU02000167">
    <property type="protein sequence ID" value="RGA01520.1"/>
    <property type="molecule type" value="Genomic_DNA"/>
</dbReference>
<sequence>MNVLLCPFSDAGYLYPALAVGRRLHRRGHAVFPLVRPGAAGVVGEADFAALDAHEYGGARAFSVAWWGETGAAQYRAVVRAAREVRADALVTSILCHGALLAAEALDVPVVVLGFAAHLWTYGRGGEGERHGRAAMREQRLLELLRRYDLARERAGLPPRRDRRRDLPLIGSGLLLRGDPALEHPGAELPEGVRHVGPCPWEPAADPAALHRLAARVRRIGKPVVYVHLGRVFGGESMWPRLNTTFTGGPFQAVVERGRSGEPRPAPEADVVVVHEPWMGPLIEMSDLVLTNGTSSPVLAALMRERPLAVAPIGSEQPLLSEACVRAGVAVGFPPGPGPGPAGDGVAALGTAYAGGLGERVRAL</sequence>
<gene>
    <name evidence="1" type="ORF">DI270_029005</name>
</gene>
<evidence type="ECO:0000313" key="1">
    <source>
        <dbReference type="EMBL" id="RGA01520.1"/>
    </source>
</evidence>
<dbReference type="SUPFAM" id="SSF53756">
    <property type="entry name" value="UDP-Glycosyltransferase/glycogen phosphorylase"/>
    <property type="match status" value="1"/>
</dbReference>